<proteinExistence type="predicted"/>
<dbReference type="Proteomes" id="UP001597169">
    <property type="component" value="Unassembled WGS sequence"/>
</dbReference>
<gene>
    <name evidence="3" type="ORF">ACFQ3J_21235</name>
</gene>
<feature type="transmembrane region" description="Helical" evidence="1">
    <location>
        <begin position="6"/>
        <end position="24"/>
    </location>
</feature>
<evidence type="ECO:0000313" key="4">
    <source>
        <dbReference type="Proteomes" id="UP001597169"/>
    </source>
</evidence>
<accession>A0ABW3PZP4</accession>
<organism evidence="3 4">
    <name type="scientific">Paenibacillus provencensis</name>
    <dbReference type="NCBI Taxonomy" id="441151"/>
    <lineage>
        <taxon>Bacteria</taxon>
        <taxon>Bacillati</taxon>
        <taxon>Bacillota</taxon>
        <taxon>Bacilli</taxon>
        <taxon>Bacillales</taxon>
        <taxon>Paenibacillaceae</taxon>
        <taxon>Paenibacillus</taxon>
    </lineage>
</organism>
<name>A0ABW3PZP4_9BACL</name>
<sequence>MELQNLITIILIVLSLAIVCFLLFKTLRENKFRHEIKSTEKKPVNTLSHDSPNQIYKNIELFHEDIKVNIEEIRVQDQGVFIIVRKNRSGRIVGSEEDKVWCQYKQTGNNTAEPKTLRNPMAMTRIHTFVLAKNLESIGLPMWVQGIVVFTHPQVELEVSLKRNSNTAVLTTENLESFIRDYQPRNTINTEQLDKVTNWLNMLTTKKDETLLITGS</sequence>
<dbReference type="EMBL" id="JBHTKX010000004">
    <property type="protein sequence ID" value="MFD1130670.1"/>
    <property type="molecule type" value="Genomic_DNA"/>
</dbReference>
<reference evidence="4" key="1">
    <citation type="journal article" date="2019" name="Int. J. Syst. Evol. Microbiol.">
        <title>The Global Catalogue of Microorganisms (GCM) 10K type strain sequencing project: providing services to taxonomists for standard genome sequencing and annotation.</title>
        <authorList>
            <consortium name="The Broad Institute Genomics Platform"/>
            <consortium name="The Broad Institute Genome Sequencing Center for Infectious Disease"/>
            <person name="Wu L."/>
            <person name="Ma J."/>
        </authorList>
    </citation>
    <scope>NUCLEOTIDE SEQUENCE [LARGE SCALE GENOMIC DNA]</scope>
    <source>
        <strain evidence="4">CCUG 53519</strain>
    </source>
</reference>
<comment type="caution">
    <text evidence="3">The sequence shown here is derived from an EMBL/GenBank/DDBJ whole genome shotgun (WGS) entry which is preliminary data.</text>
</comment>
<keyword evidence="4" id="KW-1185">Reference proteome</keyword>
<dbReference type="Pfam" id="PF08378">
    <property type="entry name" value="NERD"/>
    <property type="match status" value="1"/>
</dbReference>
<dbReference type="RefSeq" id="WP_090727232.1">
    <property type="nucleotide sequence ID" value="NZ_JBHTKX010000004.1"/>
</dbReference>
<evidence type="ECO:0000259" key="2">
    <source>
        <dbReference type="Pfam" id="PF08378"/>
    </source>
</evidence>
<dbReference type="InterPro" id="IPR011528">
    <property type="entry name" value="NERD"/>
</dbReference>
<evidence type="ECO:0000313" key="3">
    <source>
        <dbReference type="EMBL" id="MFD1130670.1"/>
    </source>
</evidence>
<protein>
    <submittedName>
        <fullName evidence="3">Nuclease-related domain-containing protein</fullName>
    </submittedName>
</protein>
<keyword evidence="1" id="KW-1133">Transmembrane helix</keyword>
<feature type="domain" description="NERD" evidence="2">
    <location>
        <begin position="47"/>
        <end position="151"/>
    </location>
</feature>
<keyword evidence="1" id="KW-0812">Transmembrane</keyword>
<keyword evidence="1" id="KW-0472">Membrane</keyword>
<evidence type="ECO:0000256" key="1">
    <source>
        <dbReference type="SAM" id="Phobius"/>
    </source>
</evidence>